<keyword evidence="1" id="KW-0472">Membrane</keyword>
<feature type="transmembrane region" description="Helical" evidence="1">
    <location>
        <begin position="98"/>
        <end position="121"/>
    </location>
</feature>
<keyword evidence="2" id="KW-0732">Signal</keyword>
<feature type="chain" id="PRO_5019505441" evidence="2">
    <location>
        <begin position="21"/>
        <end position="191"/>
    </location>
</feature>
<keyword evidence="4" id="KW-1185">Reference proteome</keyword>
<dbReference type="EMBL" id="NHTK01005865">
    <property type="protein sequence ID" value="PPQ72531.1"/>
    <property type="molecule type" value="Genomic_DNA"/>
</dbReference>
<evidence type="ECO:0000256" key="1">
    <source>
        <dbReference type="SAM" id="Phobius"/>
    </source>
</evidence>
<reference evidence="3 4" key="1">
    <citation type="journal article" date="2018" name="Evol. Lett.">
        <title>Horizontal gene cluster transfer increased hallucinogenic mushroom diversity.</title>
        <authorList>
            <person name="Reynolds H.T."/>
            <person name="Vijayakumar V."/>
            <person name="Gluck-Thaler E."/>
            <person name="Korotkin H.B."/>
            <person name="Matheny P.B."/>
            <person name="Slot J.C."/>
        </authorList>
    </citation>
    <scope>NUCLEOTIDE SEQUENCE [LARGE SCALE GENOMIC DNA]</scope>
    <source>
        <strain evidence="3 4">2629</strain>
    </source>
</reference>
<name>A0A409W1Z7_9AGAR</name>
<protein>
    <submittedName>
        <fullName evidence="3">Uncharacterized protein</fullName>
    </submittedName>
</protein>
<sequence length="191" mass="21897">MLFSFIGLIIAFSATNKVRNHNESEHPLKTYTESFLNFQIDCQALYTFNSVRQQIVYLGALNRSLRRSQWTGNMSILCASTSLMLRTIALWERRRSVVIVLGVLCVAHWALLYRTMFIVLAKWDDTANSCVVTQTSPSWLNTTFFFKTFAPAVHGDDAQGSRNFARLRLQKLRPHAEVRVTTEHITMGEFS</sequence>
<dbReference type="Proteomes" id="UP000284842">
    <property type="component" value="Unassembled WGS sequence"/>
</dbReference>
<evidence type="ECO:0000313" key="4">
    <source>
        <dbReference type="Proteomes" id="UP000284842"/>
    </source>
</evidence>
<dbReference type="InParanoid" id="A0A409W1Z7"/>
<organism evidence="3 4">
    <name type="scientific">Panaeolus cyanescens</name>
    <dbReference type="NCBI Taxonomy" id="181874"/>
    <lineage>
        <taxon>Eukaryota</taxon>
        <taxon>Fungi</taxon>
        <taxon>Dikarya</taxon>
        <taxon>Basidiomycota</taxon>
        <taxon>Agaricomycotina</taxon>
        <taxon>Agaricomycetes</taxon>
        <taxon>Agaricomycetidae</taxon>
        <taxon>Agaricales</taxon>
        <taxon>Agaricineae</taxon>
        <taxon>Galeropsidaceae</taxon>
        <taxon>Panaeolus</taxon>
    </lineage>
</organism>
<keyword evidence="1" id="KW-1133">Transmembrane helix</keyword>
<accession>A0A409W1Z7</accession>
<dbReference type="AlphaFoldDB" id="A0A409W1Z7"/>
<dbReference type="OrthoDB" id="3197626at2759"/>
<keyword evidence="1" id="KW-0812">Transmembrane</keyword>
<gene>
    <name evidence="3" type="ORF">CVT24_004837</name>
</gene>
<feature type="signal peptide" evidence="2">
    <location>
        <begin position="1"/>
        <end position="20"/>
    </location>
</feature>
<evidence type="ECO:0000256" key="2">
    <source>
        <dbReference type="SAM" id="SignalP"/>
    </source>
</evidence>
<proteinExistence type="predicted"/>
<evidence type="ECO:0000313" key="3">
    <source>
        <dbReference type="EMBL" id="PPQ72531.1"/>
    </source>
</evidence>
<comment type="caution">
    <text evidence="3">The sequence shown here is derived from an EMBL/GenBank/DDBJ whole genome shotgun (WGS) entry which is preliminary data.</text>
</comment>